<proteinExistence type="predicted"/>
<dbReference type="Proteomes" id="UP001367508">
    <property type="component" value="Unassembled WGS sequence"/>
</dbReference>
<gene>
    <name evidence="3" type="ORF">VNO77_14988</name>
</gene>
<evidence type="ECO:0008006" key="5">
    <source>
        <dbReference type="Google" id="ProtNLM"/>
    </source>
</evidence>
<accession>A0AAN9M3X3</accession>
<sequence>MALDVSTFETLSPSRYISFTIPHPTCLDSLLRVAVLDSPLQPTDSPQVGAMLVPEGREIDWIFSTELGHLQLLFSTPELSRLILIGNQVKEGAFSPCVYHRPLECSVRLQGFQVWSKPLLLALCPRSLFRSGIPEIPILNYEDNLVSSMIIHECVGCHVGEVLVEDVEIENGSDIGHHRREFRRRLRFKRMPNLIQTEICVVPQTDGHSLNGVCIGGDVEFVPDLKVLVHPYLGPMVAGLALISEYLEGRIQNGFRPKALCLGVGGGALLTFLATQLDFEVMGVDNDMEVLRVARHYFGLEDNEFVHVVVGDALESMKKLACHEKLHNWSSFADCEVNGFNCHLMEDEVNHKFDVVMVDLDSSDVRNGTSSPPLEFVRKHVLLAAKLVLSGFGILVINVIPPSRSFYDNLVNHFQEVFHELYKIDVGNGENFVLIASASPLVFSFRDCGNSFHTRLKSVIPEAYINSITKKAGLSSRTPSLRRRRSSTPSITGFTPSASCHRTQPFPLSQGFET</sequence>
<dbReference type="GO" id="GO:0006596">
    <property type="term" value="P:polyamine biosynthetic process"/>
    <property type="evidence" value="ECO:0007669"/>
    <property type="project" value="UniProtKB-KW"/>
</dbReference>
<name>A0AAN9M3X3_CANGL</name>
<keyword evidence="1" id="KW-0620">Polyamine biosynthesis</keyword>
<keyword evidence="4" id="KW-1185">Reference proteome</keyword>
<comment type="caution">
    <text evidence="3">The sequence shown here is derived from an EMBL/GenBank/DDBJ whole genome shotgun (WGS) entry which is preliminary data.</text>
</comment>
<evidence type="ECO:0000256" key="1">
    <source>
        <dbReference type="ARBA" id="ARBA00023115"/>
    </source>
</evidence>
<evidence type="ECO:0000313" key="4">
    <source>
        <dbReference type="Proteomes" id="UP001367508"/>
    </source>
</evidence>
<evidence type="ECO:0000256" key="2">
    <source>
        <dbReference type="SAM" id="MobiDB-lite"/>
    </source>
</evidence>
<reference evidence="3 4" key="1">
    <citation type="submission" date="2024-01" db="EMBL/GenBank/DDBJ databases">
        <title>The genomes of 5 underutilized Papilionoideae crops provide insights into root nodulation and disease resistanc.</title>
        <authorList>
            <person name="Jiang F."/>
        </authorList>
    </citation>
    <scope>NUCLEOTIDE SEQUENCE [LARGE SCALE GENOMIC DNA]</scope>
    <source>
        <strain evidence="3">LVBAO_FW01</strain>
        <tissue evidence="3">Leaves</tissue>
    </source>
</reference>
<dbReference type="PANTHER" id="PTHR43317">
    <property type="entry name" value="THERMOSPERMINE SYNTHASE ACAULIS5"/>
    <property type="match status" value="1"/>
</dbReference>
<dbReference type="SUPFAM" id="SSF53335">
    <property type="entry name" value="S-adenosyl-L-methionine-dependent methyltransferases"/>
    <property type="match status" value="1"/>
</dbReference>
<dbReference type="InterPro" id="IPR029063">
    <property type="entry name" value="SAM-dependent_MTases_sf"/>
</dbReference>
<protein>
    <recommendedName>
        <fullName evidence="5">Methyltransferase-like protein 13</fullName>
    </recommendedName>
</protein>
<feature type="region of interest" description="Disordered" evidence="2">
    <location>
        <begin position="475"/>
        <end position="514"/>
    </location>
</feature>
<organism evidence="3 4">
    <name type="scientific">Canavalia gladiata</name>
    <name type="common">Sword bean</name>
    <name type="synonym">Dolichos gladiatus</name>
    <dbReference type="NCBI Taxonomy" id="3824"/>
    <lineage>
        <taxon>Eukaryota</taxon>
        <taxon>Viridiplantae</taxon>
        <taxon>Streptophyta</taxon>
        <taxon>Embryophyta</taxon>
        <taxon>Tracheophyta</taxon>
        <taxon>Spermatophyta</taxon>
        <taxon>Magnoliopsida</taxon>
        <taxon>eudicotyledons</taxon>
        <taxon>Gunneridae</taxon>
        <taxon>Pentapetalae</taxon>
        <taxon>rosids</taxon>
        <taxon>fabids</taxon>
        <taxon>Fabales</taxon>
        <taxon>Fabaceae</taxon>
        <taxon>Papilionoideae</taxon>
        <taxon>50 kb inversion clade</taxon>
        <taxon>NPAAA clade</taxon>
        <taxon>indigoferoid/millettioid clade</taxon>
        <taxon>Phaseoleae</taxon>
        <taxon>Canavalia</taxon>
    </lineage>
</organism>
<dbReference type="EMBL" id="JAYMYQ010000003">
    <property type="protein sequence ID" value="KAK7344843.1"/>
    <property type="molecule type" value="Genomic_DNA"/>
</dbReference>
<feature type="compositionally biased region" description="Polar residues" evidence="2">
    <location>
        <begin position="491"/>
        <end position="502"/>
    </location>
</feature>
<dbReference type="AlphaFoldDB" id="A0AAN9M3X3"/>
<dbReference type="CDD" id="cd02440">
    <property type="entry name" value="AdoMet_MTases"/>
    <property type="match status" value="1"/>
</dbReference>
<dbReference type="PANTHER" id="PTHR43317:SF1">
    <property type="entry name" value="THERMOSPERMINE SYNTHASE ACAULIS5"/>
    <property type="match status" value="1"/>
</dbReference>
<evidence type="ECO:0000313" key="3">
    <source>
        <dbReference type="EMBL" id="KAK7344843.1"/>
    </source>
</evidence>
<dbReference type="Gene3D" id="3.40.50.150">
    <property type="entry name" value="Vaccinia Virus protein VP39"/>
    <property type="match status" value="1"/>
</dbReference>